<comment type="caution">
    <text evidence="6">The sequence shown here is derived from an EMBL/GenBank/DDBJ whole genome shotgun (WGS) entry which is preliminary data.</text>
</comment>
<dbReference type="PANTHER" id="PTHR44591:SF3">
    <property type="entry name" value="RESPONSE REGULATORY DOMAIN-CONTAINING PROTEIN"/>
    <property type="match status" value="1"/>
</dbReference>
<gene>
    <name evidence="6" type="primary">tdiR_1</name>
    <name evidence="6" type="ORF">BN961_00095</name>
</gene>
<accession>A0A090MGA1</accession>
<dbReference type="GO" id="GO:0000160">
    <property type="term" value="P:phosphorelay signal transduction system"/>
    <property type="evidence" value="ECO:0007669"/>
    <property type="project" value="InterPro"/>
</dbReference>
<dbReference type="Proteomes" id="UP000035762">
    <property type="component" value="Unassembled WGS sequence"/>
</dbReference>
<evidence type="ECO:0000256" key="3">
    <source>
        <dbReference type="ARBA" id="ARBA00023163"/>
    </source>
</evidence>
<organism evidence="6 7">
    <name type="scientific">Afipia felis</name>
    <name type="common">Cat scratch disease bacillus</name>
    <dbReference type="NCBI Taxonomy" id="1035"/>
    <lineage>
        <taxon>Bacteria</taxon>
        <taxon>Pseudomonadati</taxon>
        <taxon>Pseudomonadota</taxon>
        <taxon>Alphaproteobacteria</taxon>
        <taxon>Hyphomicrobiales</taxon>
        <taxon>Nitrobacteraceae</taxon>
        <taxon>Afipia</taxon>
    </lineage>
</organism>
<dbReference type="Gene3D" id="3.40.50.2300">
    <property type="match status" value="1"/>
</dbReference>
<dbReference type="PANTHER" id="PTHR44591">
    <property type="entry name" value="STRESS RESPONSE REGULATOR PROTEIN 1"/>
    <property type="match status" value="1"/>
</dbReference>
<dbReference type="RefSeq" id="WP_009337672.1">
    <property type="nucleotide sequence ID" value="NZ_CCAZ020000001.1"/>
</dbReference>
<name>A0A090MGA1_AFIFE</name>
<keyword evidence="2" id="KW-0805">Transcription regulation</keyword>
<dbReference type="InterPro" id="IPR011006">
    <property type="entry name" value="CheY-like_superfamily"/>
</dbReference>
<feature type="modified residue" description="4-aspartylphosphate" evidence="4">
    <location>
        <position position="63"/>
    </location>
</feature>
<evidence type="ECO:0000256" key="2">
    <source>
        <dbReference type="ARBA" id="ARBA00023015"/>
    </source>
</evidence>
<keyword evidence="1 4" id="KW-0597">Phosphoprotein</keyword>
<evidence type="ECO:0000313" key="6">
    <source>
        <dbReference type="EMBL" id="CEG06725.1"/>
    </source>
</evidence>
<evidence type="ECO:0000259" key="5">
    <source>
        <dbReference type="PROSITE" id="PS50110"/>
    </source>
</evidence>
<dbReference type="OrthoDB" id="9782655at2"/>
<dbReference type="EMBL" id="CCAZ020000001">
    <property type="protein sequence ID" value="CEG06725.1"/>
    <property type="molecule type" value="Genomic_DNA"/>
</dbReference>
<dbReference type="SMART" id="SM00448">
    <property type="entry name" value="REC"/>
    <property type="match status" value="1"/>
</dbReference>
<reference evidence="6 7" key="1">
    <citation type="journal article" date="2014" name="Genome Announc.">
        <title>Genome Sequence of Afipia felis Strain 76713, Isolated in Hospital Water Using an Amoeba Co-Culture Procedure.</title>
        <authorList>
            <person name="Benamar S."/>
            <person name="La Scola B."/>
            <person name="Croce O."/>
        </authorList>
    </citation>
    <scope>NUCLEOTIDE SEQUENCE [LARGE SCALE GENOMIC DNA]</scope>
    <source>
        <strain evidence="6 7">76713</strain>
    </source>
</reference>
<keyword evidence="3" id="KW-0804">Transcription</keyword>
<proteinExistence type="predicted"/>
<sequence length="134" mass="15186">MEIQERKHHCRSELIFVVDDDYDVRQSLTFFLEVEGFQVLAFPNAKKLLNFNECGNAECFIIDYKMQPIDGIELAESLRHIGIKAPIILITGFPDMRIEAKAKAVGVSTVLLKPHLEDSVVRSLREVLAAKESL</sequence>
<dbReference type="SUPFAM" id="SSF52172">
    <property type="entry name" value="CheY-like"/>
    <property type="match status" value="1"/>
</dbReference>
<dbReference type="Pfam" id="PF00072">
    <property type="entry name" value="Response_reg"/>
    <property type="match status" value="1"/>
</dbReference>
<dbReference type="InterPro" id="IPR050595">
    <property type="entry name" value="Bact_response_regulator"/>
</dbReference>
<evidence type="ECO:0000256" key="4">
    <source>
        <dbReference type="PROSITE-ProRule" id="PRU00169"/>
    </source>
</evidence>
<feature type="domain" description="Response regulatory" evidence="5">
    <location>
        <begin position="14"/>
        <end position="128"/>
    </location>
</feature>
<dbReference type="STRING" id="1035.BN961_00095"/>
<keyword evidence="7" id="KW-1185">Reference proteome</keyword>
<dbReference type="InterPro" id="IPR001789">
    <property type="entry name" value="Sig_transdc_resp-reg_receiver"/>
</dbReference>
<evidence type="ECO:0000256" key="1">
    <source>
        <dbReference type="ARBA" id="ARBA00022553"/>
    </source>
</evidence>
<evidence type="ECO:0000313" key="7">
    <source>
        <dbReference type="Proteomes" id="UP000035762"/>
    </source>
</evidence>
<dbReference type="AlphaFoldDB" id="A0A090MGA1"/>
<protein>
    <submittedName>
        <fullName evidence="6">Transcriptional regulatory protein TdiR</fullName>
    </submittedName>
</protein>
<dbReference type="PROSITE" id="PS50110">
    <property type="entry name" value="RESPONSE_REGULATORY"/>
    <property type="match status" value="1"/>
</dbReference>